<protein>
    <submittedName>
        <fullName evidence="5">Methylase involved in ubiquinone/menaquinone biosynthesis-like</fullName>
    </submittedName>
</protein>
<evidence type="ECO:0000256" key="3">
    <source>
        <dbReference type="SAM" id="MobiDB-lite"/>
    </source>
</evidence>
<dbReference type="SUPFAM" id="SSF53335">
    <property type="entry name" value="S-adenosyl-L-methionine-dependent methyltransferases"/>
    <property type="match status" value="1"/>
</dbReference>
<dbReference type="Proteomes" id="UP000002171">
    <property type="component" value="Unassembled WGS sequence"/>
</dbReference>
<dbReference type="PANTHER" id="PTHR44068:SF1">
    <property type="entry name" value="HYPOTHETICAL LOC100005854"/>
    <property type="match status" value="1"/>
</dbReference>
<proteinExistence type="predicted"/>
<sequence>MNDHRYPVPSYFDFLIQDFHEGMGNRMVHLGHWDQPTATQQVNGASFAAAQKALEQELIRMGQLEDGLSVLDVGCGFGSTLQTIDSQFAHMQLLGLNIDPRQIAICEQIKATGHNTLSWQQGDACSMPFPDQCFDRIFCIEAMFHFPSRQKFFNEVARLLKPNGLLIASDIACTKTVDHQSIPGFAIEAALFDGYGPWPDLWGDEGSHSVMASKSGLKLEAFRDVSKETMPSHQLTVSSRADGRKDPGSSAQRAAMMLKWLQQQDILQYCYFTLRK</sequence>
<keyword evidence="6" id="KW-1185">Reference proteome</keyword>
<accession>A0A7U8C6Q1</accession>
<keyword evidence="1" id="KW-0808">Transferase</keyword>
<feature type="compositionally biased region" description="Polar residues" evidence="3">
    <location>
        <begin position="230"/>
        <end position="239"/>
    </location>
</feature>
<evidence type="ECO:0000256" key="2">
    <source>
        <dbReference type="ARBA" id="ARBA00022691"/>
    </source>
</evidence>
<dbReference type="CDD" id="cd02440">
    <property type="entry name" value="AdoMet_MTases"/>
    <property type="match status" value="1"/>
</dbReference>
<evidence type="ECO:0000313" key="6">
    <source>
        <dbReference type="Proteomes" id="UP000002171"/>
    </source>
</evidence>
<keyword evidence="5" id="KW-0830">Ubiquinone</keyword>
<organism evidence="5 6">
    <name type="scientific">Neptuniibacter caesariensis</name>
    <dbReference type="NCBI Taxonomy" id="207954"/>
    <lineage>
        <taxon>Bacteria</taxon>
        <taxon>Pseudomonadati</taxon>
        <taxon>Pseudomonadota</taxon>
        <taxon>Gammaproteobacteria</taxon>
        <taxon>Oceanospirillales</taxon>
        <taxon>Oceanospirillaceae</taxon>
        <taxon>Neptuniibacter</taxon>
    </lineage>
</organism>
<evidence type="ECO:0000313" key="5">
    <source>
        <dbReference type="EMBL" id="EAR62537.1"/>
    </source>
</evidence>
<dbReference type="AlphaFoldDB" id="A0A7U8C6Q1"/>
<evidence type="ECO:0000259" key="4">
    <source>
        <dbReference type="SMART" id="SM00828"/>
    </source>
</evidence>
<dbReference type="InterPro" id="IPR029063">
    <property type="entry name" value="SAM-dependent_MTases_sf"/>
</dbReference>
<reference evidence="5 6" key="1">
    <citation type="submission" date="2006-02" db="EMBL/GenBank/DDBJ databases">
        <authorList>
            <person name="Pinhassi J."/>
            <person name="Pedros-Alio C."/>
            <person name="Ferriera S."/>
            <person name="Johnson J."/>
            <person name="Kravitz S."/>
            <person name="Halpern A."/>
            <person name="Remington K."/>
            <person name="Beeson K."/>
            <person name="Tran B."/>
            <person name="Rogers Y.-H."/>
            <person name="Friedman R."/>
            <person name="Venter J.C."/>
        </authorList>
    </citation>
    <scope>NUCLEOTIDE SEQUENCE [LARGE SCALE GENOMIC DNA]</scope>
    <source>
        <strain evidence="5 6">MED92</strain>
    </source>
</reference>
<dbReference type="GO" id="GO:0032259">
    <property type="term" value="P:methylation"/>
    <property type="evidence" value="ECO:0007669"/>
    <property type="project" value="UniProtKB-KW"/>
</dbReference>
<dbReference type="PANTHER" id="PTHR44068">
    <property type="entry name" value="ZGC:194242"/>
    <property type="match status" value="1"/>
</dbReference>
<keyword evidence="2" id="KW-0949">S-adenosyl-L-methionine</keyword>
<dbReference type="Pfam" id="PF08241">
    <property type="entry name" value="Methyltransf_11"/>
    <property type="match status" value="1"/>
</dbReference>
<dbReference type="InterPro" id="IPR013216">
    <property type="entry name" value="Methyltransf_11"/>
</dbReference>
<dbReference type="GO" id="GO:0003838">
    <property type="term" value="F:sterol 24-C-methyltransferase activity"/>
    <property type="evidence" value="ECO:0007669"/>
    <property type="project" value="TreeGrafter"/>
</dbReference>
<name>A0A7U8C6Q1_NEPCE</name>
<dbReference type="OrthoDB" id="9782855at2"/>
<keyword evidence="5" id="KW-0489">Methyltransferase</keyword>
<dbReference type="InterPro" id="IPR050447">
    <property type="entry name" value="Erg6_SMT_methyltransf"/>
</dbReference>
<dbReference type="RefSeq" id="WP_007021555.1">
    <property type="nucleotide sequence ID" value="NZ_CH724126.1"/>
</dbReference>
<dbReference type="EMBL" id="AAOW01000002">
    <property type="protein sequence ID" value="EAR62537.1"/>
    <property type="molecule type" value="Genomic_DNA"/>
</dbReference>
<dbReference type="Gene3D" id="3.40.50.150">
    <property type="entry name" value="Vaccinia Virus protein VP39"/>
    <property type="match status" value="1"/>
</dbReference>
<dbReference type="SMART" id="SM00828">
    <property type="entry name" value="PKS_MT"/>
    <property type="match status" value="1"/>
</dbReference>
<dbReference type="InterPro" id="IPR020803">
    <property type="entry name" value="MeTfrase_dom"/>
</dbReference>
<feature type="region of interest" description="Disordered" evidence="3">
    <location>
        <begin position="230"/>
        <end position="249"/>
    </location>
</feature>
<feature type="domain" description="Polyketide synthase-like methyltransferase" evidence="4">
    <location>
        <begin position="38"/>
        <end position="263"/>
    </location>
</feature>
<dbReference type="GO" id="GO:0016126">
    <property type="term" value="P:sterol biosynthetic process"/>
    <property type="evidence" value="ECO:0007669"/>
    <property type="project" value="TreeGrafter"/>
</dbReference>
<evidence type="ECO:0000256" key="1">
    <source>
        <dbReference type="ARBA" id="ARBA00022679"/>
    </source>
</evidence>
<gene>
    <name evidence="5" type="ORF">MED92_05448</name>
</gene>
<comment type="caution">
    <text evidence="5">The sequence shown here is derived from an EMBL/GenBank/DDBJ whole genome shotgun (WGS) entry which is preliminary data.</text>
</comment>